<evidence type="ECO:0000259" key="10">
    <source>
        <dbReference type="PROSITE" id="PS50862"/>
    </source>
</evidence>
<gene>
    <name evidence="11" type="ORF">IFM89_030545</name>
</gene>
<evidence type="ECO:0000256" key="4">
    <source>
        <dbReference type="ARBA" id="ARBA00022741"/>
    </source>
</evidence>
<evidence type="ECO:0000256" key="5">
    <source>
        <dbReference type="ARBA" id="ARBA00022840"/>
    </source>
</evidence>
<dbReference type="GO" id="GO:0005739">
    <property type="term" value="C:mitochondrion"/>
    <property type="evidence" value="ECO:0007669"/>
    <property type="project" value="TreeGrafter"/>
</dbReference>
<dbReference type="PANTHER" id="PTHR22594">
    <property type="entry name" value="ASPARTYL/LYSYL-TRNA SYNTHETASE"/>
    <property type="match status" value="1"/>
</dbReference>
<keyword evidence="3" id="KW-0436">Ligase</keyword>
<evidence type="ECO:0000256" key="3">
    <source>
        <dbReference type="ARBA" id="ARBA00022598"/>
    </source>
</evidence>
<dbReference type="AlphaFoldDB" id="A0A835HQL7"/>
<evidence type="ECO:0000256" key="8">
    <source>
        <dbReference type="ARBA" id="ARBA00047844"/>
    </source>
</evidence>
<dbReference type="GO" id="GO:0005524">
    <property type="term" value="F:ATP binding"/>
    <property type="evidence" value="ECO:0007669"/>
    <property type="project" value="UniProtKB-KW"/>
</dbReference>
<dbReference type="NCBIfam" id="NF003037">
    <property type="entry name" value="PRK03932.1"/>
    <property type="match status" value="1"/>
</dbReference>
<dbReference type="GO" id="GO:0006421">
    <property type="term" value="P:asparaginyl-tRNA aminoacylation"/>
    <property type="evidence" value="ECO:0007669"/>
    <property type="project" value="InterPro"/>
</dbReference>
<evidence type="ECO:0000313" key="12">
    <source>
        <dbReference type="Proteomes" id="UP000631114"/>
    </source>
</evidence>
<dbReference type="HAMAP" id="MF_00534">
    <property type="entry name" value="Asn_tRNA_synth"/>
    <property type="match status" value="1"/>
</dbReference>
<evidence type="ECO:0000256" key="7">
    <source>
        <dbReference type="ARBA" id="ARBA00023146"/>
    </source>
</evidence>
<dbReference type="InterPro" id="IPR045864">
    <property type="entry name" value="aa-tRNA-synth_II/BPL/LPL"/>
</dbReference>
<dbReference type="Gene3D" id="2.40.50.140">
    <property type="entry name" value="Nucleic acid-binding proteins"/>
    <property type="match status" value="1"/>
</dbReference>
<dbReference type="SUPFAM" id="SSF55681">
    <property type="entry name" value="Class II aaRS and biotin synthetases"/>
    <property type="match status" value="1"/>
</dbReference>
<comment type="similarity">
    <text evidence="1">Belongs to the class-II aminoacyl-tRNA synthetase family.</text>
</comment>
<evidence type="ECO:0000256" key="6">
    <source>
        <dbReference type="ARBA" id="ARBA00022917"/>
    </source>
</evidence>
<dbReference type="GO" id="GO:0003676">
    <property type="term" value="F:nucleic acid binding"/>
    <property type="evidence" value="ECO:0007669"/>
    <property type="project" value="InterPro"/>
</dbReference>
<protein>
    <recommendedName>
        <fullName evidence="2">asparagine--tRNA ligase</fullName>
        <ecNumber evidence="2">6.1.1.22</ecNumber>
    </recommendedName>
</protein>
<dbReference type="EC" id="6.1.1.22" evidence="2"/>
<dbReference type="PROSITE" id="PS50862">
    <property type="entry name" value="AA_TRNA_LIGASE_II"/>
    <property type="match status" value="1"/>
</dbReference>
<keyword evidence="5" id="KW-0067">ATP-binding</keyword>
<dbReference type="Pfam" id="PF01336">
    <property type="entry name" value="tRNA_anti-codon"/>
    <property type="match status" value="1"/>
</dbReference>
<comment type="caution">
    <text evidence="11">The sequence shown here is derived from an EMBL/GenBank/DDBJ whole genome shotgun (WGS) entry which is preliminary data.</text>
</comment>
<evidence type="ECO:0000256" key="1">
    <source>
        <dbReference type="ARBA" id="ARBA00008226"/>
    </source>
</evidence>
<dbReference type="OrthoDB" id="1931232at2759"/>
<reference evidence="11 12" key="1">
    <citation type="submission" date="2020-10" db="EMBL/GenBank/DDBJ databases">
        <title>The Coptis chinensis genome and diversification of protoberbering-type alkaloids.</title>
        <authorList>
            <person name="Wang B."/>
            <person name="Shu S."/>
            <person name="Song C."/>
            <person name="Liu Y."/>
        </authorList>
    </citation>
    <scope>NUCLEOTIDE SEQUENCE [LARGE SCALE GENOMIC DNA]</scope>
    <source>
        <strain evidence="11">HL-2020</strain>
        <tissue evidence="11">Leaf</tissue>
    </source>
</reference>
<keyword evidence="9" id="KW-0175">Coiled coil</keyword>
<dbReference type="SUPFAM" id="SSF50249">
    <property type="entry name" value="Nucleic acid-binding proteins"/>
    <property type="match status" value="1"/>
</dbReference>
<evidence type="ECO:0000256" key="9">
    <source>
        <dbReference type="SAM" id="Coils"/>
    </source>
</evidence>
<sequence length="549" mass="62371">MEAEMSIENSKFSSRVLIRSIVNRSDGGESLAGEKMKIGGWVKTGREQGKGSFAFLEVNDGSCPTSLQVIVNSSVTCLSTLVQTGTCVYVEGVLTKTPQGTKQKVELKVDKLLHVGPVDSATYPIPKTKLTLERLRDFVHMRPRTNTISAVARIRNALAYATHTFFQMHNLYVHTPIITTSDCEGAGEMFQVTALFSDADKVDKELKQKPPPSEADIEAAKKLVSEKGEAVKSAKAKKEDITDLVTELKKAKDDLTRLEERFKLKPGLPEKDGKIDYTRDFFARQAFLTVSGQLQVETFACALSNVYTFGPTFRAEHSHTSRHLAEFWMVEPEIAFADLEDDMNCAEEYVKFLCKWLLEHCRDDMEFMVKNFDKTAIDRLEMVSSTPFERITYTRAIELLKDVDAKVKTFEKKVEWGIDLASEHERYLTEVMFKKPVIVYNYPKDFKAFYMRLNDDLRTVAAMDVLVPKVGELIGGSQREERYEVIEKRILDSGLPLEPYEWYLDLRRYGTVKHSGFGLGFERMVLFATGLDNIRDVIPFPRYPGRADL</sequence>
<dbReference type="InterPro" id="IPR012340">
    <property type="entry name" value="NA-bd_OB-fold"/>
</dbReference>
<dbReference type="EMBL" id="JADFTS010000006">
    <property type="protein sequence ID" value="KAF9602657.1"/>
    <property type="molecule type" value="Genomic_DNA"/>
</dbReference>
<evidence type="ECO:0000313" key="11">
    <source>
        <dbReference type="EMBL" id="KAF9602657.1"/>
    </source>
</evidence>
<keyword evidence="7" id="KW-0030">Aminoacyl-tRNA synthetase</keyword>
<organism evidence="11 12">
    <name type="scientific">Coptis chinensis</name>
    <dbReference type="NCBI Taxonomy" id="261450"/>
    <lineage>
        <taxon>Eukaryota</taxon>
        <taxon>Viridiplantae</taxon>
        <taxon>Streptophyta</taxon>
        <taxon>Embryophyta</taxon>
        <taxon>Tracheophyta</taxon>
        <taxon>Spermatophyta</taxon>
        <taxon>Magnoliopsida</taxon>
        <taxon>Ranunculales</taxon>
        <taxon>Ranunculaceae</taxon>
        <taxon>Coptidoideae</taxon>
        <taxon>Coptis</taxon>
    </lineage>
</organism>
<dbReference type="Pfam" id="PF00152">
    <property type="entry name" value="tRNA-synt_2"/>
    <property type="match status" value="1"/>
</dbReference>
<dbReference type="InterPro" id="IPR006195">
    <property type="entry name" value="aa-tRNA-synth_II"/>
</dbReference>
<evidence type="ECO:0000256" key="2">
    <source>
        <dbReference type="ARBA" id="ARBA00012816"/>
    </source>
</evidence>
<dbReference type="Gene3D" id="3.30.930.10">
    <property type="entry name" value="Bira Bifunctional Protein, Domain 2"/>
    <property type="match status" value="1"/>
</dbReference>
<dbReference type="PANTHER" id="PTHR22594:SF54">
    <property type="entry name" value="ASPARAGINE--TRNA LIGASE, CYTOPLASMIC 1-RELATED"/>
    <property type="match status" value="1"/>
</dbReference>
<keyword evidence="4" id="KW-0547">Nucleotide-binding</keyword>
<accession>A0A835HQL7</accession>
<keyword evidence="12" id="KW-1185">Reference proteome</keyword>
<dbReference type="GO" id="GO:0004816">
    <property type="term" value="F:asparagine-tRNA ligase activity"/>
    <property type="evidence" value="ECO:0007669"/>
    <property type="project" value="UniProtKB-EC"/>
</dbReference>
<dbReference type="InterPro" id="IPR004365">
    <property type="entry name" value="NA-bd_OB_tRNA"/>
</dbReference>
<keyword evidence="6" id="KW-0648">Protein biosynthesis</keyword>
<dbReference type="CDD" id="cd00776">
    <property type="entry name" value="AsxRS_core"/>
    <property type="match status" value="1"/>
</dbReference>
<feature type="domain" description="Aminoacyl-transfer RNA synthetases class-II family profile" evidence="10">
    <location>
        <begin position="306"/>
        <end position="539"/>
    </location>
</feature>
<dbReference type="PRINTS" id="PR01042">
    <property type="entry name" value="TRNASYNTHASP"/>
</dbReference>
<feature type="coiled-coil region" evidence="9">
    <location>
        <begin position="231"/>
        <end position="261"/>
    </location>
</feature>
<dbReference type="InterPro" id="IPR002312">
    <property type="entry name" value="Asp/Asn-tRNA-synth_IIb"/>
</dbReference>
<proteinExistence type="inferred from homology"/>
<dbReference type="FunFam" id="3.30.930.10:FF:000016">
    <property type="entry name" value="Asparagine--tRNA ligase"/>
    <property type="match status" value="1"/>
</dbReference>
<dbReference type="NCBIfam" id="TIGR00457">
    <property type="entry name" value="asnS"/>
    <property type="match status" value="1"/>
</dbReference>
<dbReference type="InterPro" id="IPR004522">
    <property type="entry name" value="Asn-tRNA-ligase"/>
</dbReference>
<dbReference type="CDD" id="cd04318">
    <property type="entry name" value="EcAsnRS_like_N"/>
    <property type="match status" value="1"/>
</dbReference>
<dbReference type="InterPro" id="IPR004364">
    <property type="entry name" value="Aa-tRNA-synt_II"/>
</dbReference>
<name>A0A835HQL7_9MAGN</name>
<dbReference type="Proteomes" id="UP000631114">
    <property type="component" value="Unassembled WGS sequence"/>
</dbReference>
<comment type="catalytic activity">
    <reaction evidence="8">
        <text>tRNA(Asn) + L-asparagine + ATP = L-asparaginyl-tRNA(Asn) + AMP + diphosphate + H(+)</text>
        <dbReference type="Rhea" id="RHEA:11180"/>
        <dbReference type="Rhea" id="RHEA-COMP:9659"/>
        <dbReference type="Rhea" id="RHEA-COMP:9674"/>
        <dbReference type="ChEBI" id="CHEBI:15378"/>
        <dbReference type="ChEBI" id="CHEBI:30616"/>
        <dbReference type="ChEBI" id="CHEBI:33019"/>
        <dbReference type="ChEBI" id="CHEBI:58048"/>
        <dbReference type="ChEBI" id="CHEBI:78442"/>
        <dbReference type="ChEBI" id="CHEBI:78515"/>
        <dbReference type="ChEBI" id="CHEBI:456215"/>
        <dbReference type="EC" id="6.1.1.22"/>
    </reaction>
</comment>